<keyword evidence="2" id="KW-1185">Reference proteome</keyword>
<proteinExistence type="inferred from homology"/>
<dbReference type="Proteomes" id="UP000504634">
    <property type="component" value="Unplaced"/>
</dbReference>
<reference evidence="3" key="1">
    <citation type="submission" date="2025-08" db="UniProtKB">
        <authorList>
            <consortium name="RefSeq"/>
        </authorList>
    </citation>
    <scope>IDENTIFICATION</scope>
    <source>
        <strain evidence="3">11010-0011.00</strain>
        <tissue evidence="3">Whole body</tissue>
    </source>
</reference>
<dbReference type="PANTHER" id="PTHR22227">
    <property type="entry name" value="FAMILY WITH SEQUENCE SIMILARITY 122B ISOFORM X1"/>
    <property type="match status" value="1"/>
</dbReference>
<organism evidence="2 3">
    <name type="scientific">Drosophila lebanonensis</name>
    <name type="common">Fruit fly</name>
    <name type="synonym">Scaptodrosophila lebanonensis</name>
    <dbReference type="NCBI Taxonomy" id="7225"/>
    <lineage>
        <taxon>Eukaryota</taxon>
        <taxon>Metazoa</taxon>
        <taxon>Ecdysozoa</taxon>
        <taxon>Arthropoda</taxon>
        <taxon>Hexapoda</taxon>
        <taxon>Insecta</taxon>
        <taxon>Pterygota</taxon>
        <taxon>Neoptera</taxon>
        <taxon>Endopterygota</taxon>
        <taxon>Diptera</taxon>
        <taxon>Brachycera</taxon>
        <taxon>Muscomorpha</taxon>
        <taxon>Ephydroidea</taxon>
        <taxon>Drosophilidae</taxon>
        <taxon>Scaptodrosophila</taxon>
    </lineage>
</organism>
<evidence type="ECO:0000256" key="1">
    <source>
        <dbReference type="ARBA" id="ARBA00006725"/>
    </source>
</evidence>
<name>A0A6J2U1N1_DROLE</name>
<dbReference type="AlphaFoldDB" id="A0A6J2U1N1"/>
<accession>A0A6J2U1N1</accession>
<dbReference type="OrthoDB" id="10036177at2759"/>
<comment type="similarity">
    <text evidence="1">Belongs to the FAM122 family.</text>
</comment>
<dbReference type="GeneID" id="115629832"/>
<dbReference type="RefSeq" id="XP_030382269.1">
    <property type="nucleotide sequence ID" value="XM_030526409.1"/>
</dbReference>
<sequence>MDPKETIKLSGVASMVNSKTIVERILGEPLVRGTNSSSKMALIVEILGAGPGTGAKGSLRCVAPRVLQLREEECTDLHSREARHENEMIQKMRVLKNWDHLTLVDKIASWKLVSYNNCAGLRLSSTMSSAKRRSIGARRSWMLILRPSKLGVKELIIESIYPLPYIGVDCIIQRETSSSSNDEDRDQIIINDVSLINKAKLKGIRVGGKPANGTKRVFFSGGIVLPLITKSLSADIEHIGNSIRDTSSSIDDGIEASNTQQ</sequence>
<protein>
    <submittedName>
        <fullName evidence="3">Uncharacterized protein LOC115629832</fullName>
    </submittedName>
</protein>
<gene>
    <name evidence="3" type="primary">LOC115629832</name>
</gene>
<evidence type="ECO:0000313" key="2">
    <source>
        <dbReference type="Proteomes" id="UP000504634"/>
    </source>
</evidence>
<dbReference type="PANTHER" id="PTHR22227:SF6">
    <property type="entry name" value="FAMILY WITH SEQUENCE SIMILARITY 122B ISOFORM X1"/>
    <property type="match status" value="1"/>
</dbReference>
<dbReference type="GO" id="GO:0004865">
    <property type="term" value="F:protein serine/threonine phosphatase inhibitor activity"/>
    <property type="evidence" value="ECO:0007669"/>
    <property type="project" value="InterPro"/>
</dbReference>
<dbReference type="InterPro" id="IPR026716">
    <property type="entry name" value="PBIR1/2/3"/>
</dbReference>
<evidence type="ECO:0000313" key="3">
    <source>
        <dbReference type="RefSeq" id="XP_030382269.1"/>
    </source>
</evidence>